<keyword evidence="4" id="KW-1185">Reference proteome</keyword>
<dbReference type="AlphaFoldDB" id="A0A7I9YZ96"/>
<feature type="transmembrane region" description="Helical" evidence="2">
    <location>
        <begin position="72"/>
        <end position="92"/>
    </location>
</feature>
<evidence type="ECO:0000313" key="4">
    <source>
        <dbReference type="Proteomes" id="UP000465360"/>
    </source>
</evidence>
<evidence type="ECO:0000256" key="2">
    <source>
        <dbReference type="SAM" id="Phobius"/>
    </source>
</evidence>
<evidence type="ECO:0000313" key="3">
    <source>
        <dbReference type="EMBL" id="GFG94049.1"/>
    </source>
</evidence>
<sequence length="217" mass="23891">MDQDDSNARKADLRPAQDGAAKAPPQTPGYLRRGRLTLLGRIAIAVTLFVGGLIVVIVGVEARLSGAERLGFVVLGAALMLLSALLPVRWIVNFKAETAKEQALRKPGTVELLTAASTFKRSADGNSWELRSELQILLDSGPTFRGPYRTAVEDWRLEDWGRPLDAWFRVGATLRCLYNPTNPDQVLVFPHATRGTEVTYNELTTTGPDHVWFYSAT</sequence>
<reference evidence="3 4" key="1">
    <citation type="journal article" date="2019" name="Emerg. Microbes Infect.">
        <title>Comprehensive subspecies identification of 175 nontuberculous mycobacteria species based on 7547 genomic profiles.</title>
        <authorList>
            <person name="Matsumoto Y."/>
            <person name="Kinjo T."/>
            <person name="Motooka D."/>
            <person name="Nabeya D."/>
            <person name="Jung N."/>
            <person name="Uechi K."/>
            <person name="Horii T."/>
            <person name="Iida T."/>
            <person name="Fujita J."/>
            <person name="Nakamura S."/>
        </authorList>
    </citation>
    <scope>NUCLEOTIDE SEQUENCE [LARGE SCALE GENOMIC DNA]</scope>
    <source>
        <strain evidence="3 4">JCM 30725</strain>
    </source>
</reference>
<feature type="transmembrane region" description="Helical" evidence="2">
    <location>
        <begin position="38"/>
        <end position="60"/>
    </location>
</feature>
<feature type="compositionally biased region" description="Basic and acidic residues" evidence="1">
    <location>
        <begin position="1"/>
        <end position="15"/>
    </location>
</feature>
<protein>
    <submittedName>
        <fullName evidence="3">Uncharacterized protein</fullName>
    </submittedName>
</protein>
<feature type="region of interest" description="Disordered" evidence="1">
    <location>
        <begin position="1"/>
        <end position="28"/>
    </location>
</feature>
<keyword evidence="2" id="KW-0472">Membrane</keyword>
<dbReference type="EMBL" id="BLKZ01000002">
    <property type="protein sequence ID" value="GFG94049.1"/>
    <property type="molecule type" value="Genomic_DNA"/>
</dbReference>
<accession>A0A7I9YZ96</accession>
<dbReference type="Proteomes" id="UP000465360">
    <property type="component" value="Unassembled WGS sequence"/>
</dbReference>
<organism evidence="3 4">
    <name type="scientific">Mycobacterium bourgelatii</name>
    <dbReference type="NCBI Taxonomy" id="1273442"/>
    <lineage>
        <taxon>Bacteria</taxon>
        <taxon>Bacillati</taxon>
        <taxon>Actinomycetota</taxon>
        <taxon>Actinomycetes</taxon>
        <taxon>Mycobacteriales</taxon>
        <taxon>Mycobacteriaceae</taxon>
        <taxon>Mycobacterium</taxon>
    </lineage>
</organism>
<gene>
    <name evidence="3" type="ORF">MBOU_60910</name>
</gene>
<evidence type="ECO:0000256" key="1">
    <source>
        <dbReference type="SAM" id="MobiDB-lite"/>
    </source>
</evidence>
<keyword evidence="2" id="KW-1133">Transmembrane helix</keyword>
<name>A0A7I9YZ96_MYCBU</name>
<dbReference type="RefSeq" id="WP_163719759.1">
    <property type="nucleotide sequence ID" value="NZ_BLKZ01000002.1"/>
</dbReference>
<comment type="caution">
    <text evidence="3">The sequence shown here is derived from an EMBL/GenBank/DDBJ whole genome shotgun (WGS) entry which is preliminary data.</text>
</comment>
<proteinExistence type="predicted"/>
<keyword evidence="2" id="KW-0812">Transmembrane</keyword>